<proteinExistence type="inferred from homology"/>
<feature type="region of interest" description="Disordered" evidence="9">
    <location>
        <begin position="308"/>
        <end position="328"/>
    </location>
</feature>
<evidence type="ECO:0000256" key="1">
    <source>
        <dbReference type="ARBA" id="ARBA00004123"/>
    </source>
</evidence>
<dbReference type="GO" id="GO:0090575">
    <property type="term" value="C:RNA polymerase II transcription regulator complex"/>
    <property type="evidence" value="ECO:0000318"/>
    <property type="project" value="GO_Central"/>
</dbReference>
<evidence type="ECO:0000256" key="9">
    <source>
        <dbReference type="SAM" id="MobiDB-lite"/>
    </source>
</evidence>
<accession>A0A2A6BG93</accession>
<reference evidence="10" key="2">
    <citation type="submission" date="2022-06" db="UniProtKB">
        <authorList>
            <consortium name="EnsemblMetazoa"/>
        </authorList>
    </citation>
    <scope>IDENTIFICATION</scope>
    <source>
        <strain evidence="10">PS312</strain>
    </source>
</reference>
<dbReference type="Gene3D" id="6.10.250.540">
    <property type="match status" value="1"/>
</dbReference>
<feature type="region of interest" description="Disordered" evidence="9">
    <location>
        <begin position="222"/>
        <end position="254"/>
    </location>
</feature>
<evidence type="ECO:0000313" key="11">
    <source>
        <dbReference type="Proteomes" id="UP000005239"/>
    </source>
</evidence>
<dbReference type="FunFam" id="1.10.10.10:FF:000458">
    <property type="entry name" value="E2F-like (Mammalian transcription factor)"/>
    <property type="match status" value="1"/>
</dbReference>
<comment type="similarity">
    <text evidence="2 7">Belongs to the E2F/DP family.</text>
</comment>
<keyword evidence="11" id="KW-1185">Reference proteome</keyword>
<evidence type="ECO:0000256" key="3">
    <source>
        <dbReference type="ARBA" id="ARBA00023015"/>
    </source>
</evidence>
<sequence>MEKQGVMSRALPVTRPVARAPAISISSEPPKAISPNENVLVDTMREPKLEPLSAATSPDQLYRPNIKQQTTPLQTAGKWPQKTPNLAQQQQQEKARRKLSLDKPRTEPTKAKKAKVTTPVSRSKAAAGASPGERGKEGNWVPAVSSLLPLRLNMRALPLPSREMDPSMISLLESTSVRRKPSSSYSTMTPSSWRGYDFNDELGPDPIETSDQWMELFGMAKEDKPPTMKMPTSSGNNNNNNNKRRKVESPPLPLREVIKQEPLDDDDDSLEEALTAAAAASDRETMNVVRRIKSKNPKMVKNARMMKGYSPQGKEGRGFAGPGTESKRVHSSHLSTSCHAGAWSDCEGDRPAGVLGIRDRTITPAPAIESMGNVMAIEKSIKVGKGSPTTPGGRIENSLLVLTKKFMELRNNSEELNLNEAANALGVQKRRLYDITNVLEGIDLVVKTGKNSIKWCHGPSDDGSGSGNNVLGGGGDDSAEAAALEAELAELKVEEDRLDDLVRDLTNAFALVREDPTDKPYAYVNFNDLQQKINDIEDEKVTIVVKAGSRDACVEVADPVATGRFEMAMRCAQGLHAMLIPSDREGRKELLPGDGVGRVADDDELGLQNQQENDAIVLPTTSNAGLRQPCDDLITPSKMVEDNSCLSEYLSPLKFLIGGGPPMSHLTSSDGPYLSIETPNINGNILRPDLAGPSSQSQFAYDDADATILERYGDGWF</sequence>
<reference evidence="11" key="1">
    <citation type="journal article" date="2008" name="Nat. Genet.">
        <title>The Pristionchus pacificus genome provides a unique perspective on nematode lifestyle and parasitism.</title>
        <authorList>
            <person name="Dieterich C."/>
            <person name="Clifton S.W."/>
            <person name="Schuster L.N."/>
            <person name="Chinwalla A."/>
            <person name="Delehaunty K."/>
            <person name="Dinkelacker I."/>
            <person name="Fulton L."/>
            <person name="Fulton R."/>
            <person name="Godfrey J."/>
            <person name="Minx P."/>
            <person name="Mitreva M."/>
            <person name="Roeseler W."/>
            <person name="Tian H."/>
            <person name="Witte H."/>
            <person name="Yang S.P."/>
            <person name="Wilson R.K."/>
            <person name="Sommer R.J."/>
        </authorList>
    </citation>
    <scope>NUCLEOTIDE SEQUENCE [LARGE SCALE GENOMIC DNA]</scope>
    <source>
        <strain evidence="11">PS312</strain>
    </source>
</reference>
<dbReference type="PANTHER" id="PTHR12081">
    <property type="entry name" value="TRANSCRIPTION FACTOR E2F"/>
    <property type="match status" value="1"/>
</dbReference>
<accession>A0A8R1YAB8</accession>
<dbReference type="GO" id="GO:0000978">
    <property type="term" value="F:RNA polymerase II cis-regulatory region sequence-specific DNA binding"/>
    <property type="evidence" value="ECO:0000318"/>
    <property type="project" value="GO_Central"/>
</dbReference>
<gene>
    <name evidence="10" type="primary">WBGene00089771</name>
</gene>
<evidence type="ECO:0000256" key="6">
    <source>
        <dbReference type="ARBA" id="ARBA00023242"/>
    </source>
</evidence>
<comment type="subcellular location">
    <subcellularLocation>
        <location evidence="1 7">Nucleus</location>
    </subcellularLocation>
</comment>
<keyword evidence="5 7" id="KW-0804">Transcription</keyword>
<evidence type="ECO:0000256" key="5">
    <source>
        <dbReference type="ARBA" id="ARBA00023163"/>
    </source>
</evidence>
<name>A0A2A6BG93_PRIPA</name>
<keyword evidence="3 7" id="KW-0805">Transcription regulation</keyword>
<dbReference type="SUPFAM" id="SSF46785">
    <property type="entry name" value="Winged helix' DNA-binding domain"/>
    <property type="match status" value="1"/>
</dbReference>
<keyword evidence="6 7" id="KW-0539">Nucleus</keyword>
<dbReference type="Proteomes" id="UP000005239">
    <property type="component" value="Unassembled WGS sequence"/>
</dbReference>
<dbReference type="InterPro" id="IPR036390">
    <property type="entry name" value="WH_DNA-bd_sf"/>
</dbReference>
<dbReference type="OrthoDB" id="1743261at2759"/>
<feature type="coiled-coil region" evidence="8">
    <location>
        <begin position="481"/>
        <end position="508"/>
    </location>
</feature>
<dbReference type="SUPFAM" id="SSF144074">
    <property type="entry name" value="E2F-DP heterodimerization region"/>
    <property type="match status" value="1"/>
</dbReference>
<keyword evidence="8" id="KW-0175">Coiled coil</keyword>
<evidence type="ECO:0000256" key="4">
    <source>
        <dbReference type="ARBA" id="ARBA00023125"/>
    </source>
</evidence>
<dbReference type="SMART" id="SM01372">
    <property type="entry name" value="E2F_TDP"/>
    <property type="match status" value="1"/>
</dbReference>
<evidence type="ECO:0000256" key="7">
    <source>
        <dbReference type="RuleBase" id="RU003796"/>
    </source>
</evidence>
<feature type="region of interest" description="Disordered" evidence="9">
    <location>
        <begin position="44"/>
        <end position="139"/>
    </location>
</feature>
<dbReference type="Pfam" id="PF02319">
    <property type="entry name" value="WHD_E2F_TDP"/>
    <property type="match status" value="1"/>
</dbReference>
<dbReference type="InterPro" id="IPR003316">
    <property type="entry name" value="E2F_WHTH_DNA-bd_dom"/>
</dbReference>
<keyword evidence="4 7" id="KW-0238">DNA-binding</keyword>
<dbReference type="GO" id="GO:0006357">
    <property type="term" value="P:regulation of transcription by RNA polymerase II"/>
    <property type="evidence" value="ECO:0000318"/>
    <property type="project" value="GO_Central"/>
</dbReference>
<dbReference type="AlphaFoldDB" id="A0A2A6BG93"/>
<dbReference type="EnsemblMetazoa" id="PPA00217.1">
    <property type="protein sequence ID" value="PPA00217.1"/>
    <property type="gene ID" value="WBGene00089771"/>
</dbReference>
<dbReference type="Gene3D" id="1.10.10.10">
    <property type="entry name" value="Winged helix-like DNA-binding domain superfamily/Winged helix DNA-binding domain"/>
    <property type="match status" value="1"/>
</dbReference>
<dbReference type="InterPro" id="IPR015633">
    <property type="entry name" value="E2F"/>
</dbReference>
<dbReference type="GO" id="GO:0000981">
    <property type="term" value="F:DNA-binding transcription factor activity, RNA polymerase II-specific"/>
    <property type="evidence" value="ECO:0000318"/>
    <property type="project" value="GO_Central"/>
</dbReference>
<feature type="compositionally biased region" description="Basic and acidic residues" evidence="9">
    <location>
        <begin position="99"/>
        <end position="110"/>
    </location>
</feature>
<evidence type="ECO:0000256" key="8">
    <source>
        <dbReference type="SAM" id="Coils"/>
    </source>
</evidence>
<evidence type="ECO:0000313" key="10">
    <source>
        <dbReference type="EnsemblMetazoa" id="PPA00217.1"/>
    </source>
</evidence>
<dbReference type="PANTHER" id="PTHR12081:SF18">
    <property type="entry name" value="TRANSCRIPTION FACTOR E2F2-RELATED"/>
    <property type="match status" value="1"/>
</dbReference>
<protein>
    <submittedName>
        <fullName evidence="10">Efl-2</fullName>
    </submittedName>
</protein>
<evidence type="ECO:0000256" key="2">
    <source>
        <dbReference type="ARBA" id="ARBA00010940"/>
    </source>
</evidence>
<dbReference type="InterPro" id="IPR037241">
    <property type="entry name" value="E2F-DP_heterodim"/>
</dbReference>
<organism evidence="10 11">
    <name type="scientific">Pristionchus pacificus</name>
    <name type="common">Parasitic nematode worm</name>
    <dbReference type="NCBI Taxonomy" id="54126"/>
    <lineage>
        <taxon>Eukaryota</taxon>
        <taxon>Metazoa</taxon>
        <taxon>Ecdysozoa</taxon>
        <taxon>Nematoda</taxon>
        <taxon>Chromadorea</taxon>
        <taxon>Rhabditida</taxon>
        <taxon>Rhabditina</taxon>
        <taxon>Diplogasteromorpha</taxon>
        <taxon>Diplogasteroidea</taxon>
        <taxon>Neodiplogasteridae</taxon>
        <taxon>Pristionchus</taxon>
    </lineage>
</organism>
<dbReference type="InterPro" id="IPR036388">
    <property type="entry name" value="WH-like_DNA-bd_sf"/>
</dbReference>